<accession>A0AA39RDG0</accession>
<evidence type="ECO:0000313" key="5">
    <source>
        <dbReference type="EMBL" id="KAK0571638.1"/>
    </source>
</evidence>
<dbReference type="InterPro" id="IPR001611">
    <property type="entry name" value="Leu-rich_rpt"/>
</dbReference>
<dbReference type="EMBL" id="JAUESC010000388">
    <property type="protein sequence ID" value="KAK0571638.1"/>
    <property type="molecule type" value="Genomic_DNA"/>
</dbReference>
<dbReference type="InterPro" id="IPR032675">
    <property type="entry name" value="LRR_dom_sf"/>
</dbReference>
<reference evidence="5" key="1">
    <citation type="journal article" date="2022" name="Plant J.">
        <title>Strategies of tolerance reflected in two North American maple genomes.</title>
        <authorList>
            <person name="McEvoy S.L."/>
            <person name="Sezen U.U."/>
            <person name="Trouern-Trend A."/>
            <person name="McMahon S.M."/>
            <person name="Schaberg P.G."/>
            <person name="Yang J."/>
            <person name="Wegrzyn J.L."/>
            <person name="Swenson N.G."/>
        </authorList>
    </citation>
    <scope>NUCLEOTIDE SEQUENCE</scope>
    <source>
        <strain evidence="5">NS2018</strain>
    </source>
</reference>
<dbReference type="Proteomes" id="UP001168877">
    <property type="component" value="Unassembled WGS sequence"/>
</dbReference>
<evidence type="ECO:0000256" key="3">
    <source>
        <dbReference type="ARBA" id="ARBA00022737"/>
    </source>
</evidence>
<proteinExistence type="inferred from homology"/>
<protein>
    <submittedName>
        <fullName evidence="5">Uncharacterized protein</fullName>
    </submittedName>
</protein>
<keyword evidence="4" id="KW-0675">Receptor</keyword>
<keyword evidence="3" id="KW-0677">Repeat</keyword>
<evidence type="ECO:0000256" key="1">
    <source>
        <dbReference type="ARBA" id="ARBA00009592"/>
    </source>
</evidence>
<organism evidence="5 6">
    <name type="scientific">Acer saccharum</name>
    <name type="common">Sugar maple</name>
    <dbReference type="NCBI Taxonomy" id="4024"/>
    <lineage>
        <taxon>Eukaryota</taxon>
        <taxon>Viridiplantae</taxon>
        <taxon>Streptophyta</taxon>
        <taxon>Embryophyta</taxon>
        <taxon>Tracheophyta</taxon>
        <taxon>Spermatophyta</taxon>
        <taxon>Magnoliopsida</taxon>
        <taxon>eudicotyledons</taxon>
        <taxon>Gunneridae</taxon>
        <taxon>Pentapetalae</taxon>
        <taxon>rosids</taxon>
        <taxon>malvids</taxon>
        <taxon>Sapindales</taxon>
        <taxon>Sapindaceae</taxon>
        <taxon>Hippocastanoideae</taxon>
        <taxon>Acereae</taxon>
        <taxon>Acer</taxon>
    </lineage>
</organism>
<comment type="similarity">
    <text evidence="1">Belongs to the RLP family.</text>
</comment>
<dbReference type="PANTHER" id="PTHR48062:SF21">
    <property type="entry name" value="RECEPTOR-LIKE PROTEIN 12"/>
    <property type="match status" value="1"/>
</dbReference>
<dbReference type="PANTHER" id="PTHR48062">
    <property type="entry name" value="RECEPTOR-LIKE PROTEIN 14"/>
    <property type="match status" value="1"/>
</dbReference>
<dbReference type="AlphaFoldDB" id="A0AA39RDG0"/>
<comment type="caution">
    <text evidence="5">The sequence shown here is derived from an EMBL/GenBank/DDBJ whole genome shotgun (WGS) entry which is preliminary data.</text>
</comment>
<sequence>MLWTLNISKNDFDGCIPSSIGDMKELSTLDLSYNKLSGGIPEHLANSCIYLRYLVLSNNSLEGQIFSAATFNLSSKVKTGWREGRILTVVNGRRLRWVGGLGRDLNLEEGQFQSPMEGGCPDKVSMELPIASNLVTVPVMWDGSVSC</sequence>
<evidence type="ECO:0000256" key="4">
    <source>
        <dbReference type="ARBA" id="ARBA00023170"/>
    </source>
</evidence>
<evidence type="ECO:0000256" key="2">
    <source>
        <dbReference type="ARBA" id="ARBA00022614"/>
    </source>
</evidence>
<dbReference type="InterPro" id="IPR051502">
    <property type="entry name" value="RLP_Defense_Trigger"/>
</dbReference>
<dbReference type="SUPFAM" id="SSF52058">
    <property type="entry name" value="L domain-like"/>
    <property type="match status" value="1"/>
</dbReference>
<evidence type="ECO:0000313" key="6">
    <source>
        <dbReference type="Proteomes" id="UP001168877"/>
    </source>
</evidence>
<keyword evidence="2" id="KW-0433">Leucine-rich repeat</keyword>
<keyword evidence="6" id="KW-1185">Reference proteome</keyword>
<gene>
    <name evidence="5" type="ORF">LWI29_019289</name>
</gene>
<dbReference type="Gene3D" id="3.80.10.10">
    <property type="entry name" value="Ribonuclease Inhibitor"/>
    <property type="match status" value="1"/>
</dbReference>
<reference evidence="5" key="2">
    <citation type="submission" date="2023-06" db="EMBL/GenBank/DDBJ databases">
        <authorList>
            <person name="Swenson N.G."/>
            <person name="Wegrzyn J.L."/>
            <person name="Mcevoy S.L."/>
        </authorList>
    </citation>
    <scope>NUCLEOTIDE SEQUENCE</scope>
    <source>
        <strain evidence="5">NS2018</strain>
        <tissue evidence="5">Leaf</tissue>
    </source>
</reference>
<name>A0AA39RDG0_ACESA</name>
<dbReference type="Pfam" id="PF00560">
    <property type="entry name" value="LRR_1"/>
    <property type="match status" value="3"/>
</dbReference>